<dbReference type="Proteomes" id="UP000886501">
    <property type="component" value="Unassembled WGS sequence"/>
</dbReference>
<reference evidence="1" key="1">
    <citation type="submission" date="2019-10" db="EMBL/GenBank/DDBJ databases">
        <authorList>
            <consortium name="DOE Joint Genome Institute"/>
            <person name="Kuo A."/>
            <person name="Miyauchi S."/>
            <person name="Kiss E."/>
            <person name="Drula E."/>
            <person name="Kohler A."/>
            <person name="Sanchez-Garcia M."/>
            <person name="Andreopoulos B."/>
            <person name="Barry K.W."/>
            <person name="Bonito G."/>
            <person name="Buee M."/>
            <person name="Carver A."/>
            <person name="Chen C."/>
            <person name="Cichocki N."/>
            <person name="Clum A."/>
            <person name="Culley D."/>
            <person name="Crous P.W."/>
            <person name="Fauchery L."/>
            <person name="Girlanda M."/>
            <person name="Hayes R."/>
            <person name="Keri Z."/>
            <person name="Labutti K."/>
            <person name="Lipzen A."/>
            <person name="Lombard V."/>
            <person name="Magnuson J."/>
            <person name="Maillard F."/>
            <person name="Morin E."/>
            <person name="Murat C."/>
            <person name="Nolan M."/>
            <person name="Ohm R."/>
            <person name="Pangilinan J."/>
            <person name="Pereira M."/>
            <person name="Perotto S."/>
            <person name="Peter M."/>
            <person name="Riley R."/>
            <person name="Sitrit Y."/>
            <person name="Stielow B."/>
            <person name="Szollosi G."/>
            <person name="Zifcakova L."/>
            <person name="Stursova M."/>
            <person name="Spatafora J.W."/>
            <person name="Tedersoo L."/>
            <person name="Vaario L.-M."/>
            <person name="Yamada A."/>
            <person name="Yan M."/>
            <person name="Wang P."/>
            <person name="Xu J."/>
            <person name="Bruns T."/>
            <person name="Baldrian P."/>
            <person name="Vilgalys R."/>
            <person name="Henrissat B."/>
            <person name="Grigoriev I.V."/>
            <person name="Hibbett D."/>
            <person name="Nagy L.G."/>
            <person name="Martin F.M."/>
        </authorList>
    </citation>
    <scope>NUCLEOTIDE SEQUENCE</scope>
    <source>
        <strain evidence="1">P2</strain>
    </source>
</reference>
<organism evidence="1 2">
    <name type="scientific">Thelephora ganbajun</name>
    <name type="common">Ganba fungus</name>
    <dbReference type="NCBI Taxonomy" id="370292"/>
    <lineage>
        <taxon>Eukaryota</taxon>
        <taxon>Fungi</taxon>
        <taxon>Dikarya</taxon>
        <taxon>Basidiomycota</taxon>
        <taxon>Agaricomycotina</taxon>
        <taxon>Agaricomycetes</taxon>
        <taxon>Thelephorales</taxon>
        <taxon>Thelephoraceae</taxon>
        <taxon>Thelephora</taxon>
    </lineage>
</organism>
<reference evidence="1" key="2">
    <citation type="journal article" date="2020" name="Nat. Commun.">
        <title>Large-scale genome sequencing of mycorrhizal fungi provides insights into the early evolution of symbiotic traits.</title>
        <authorList>
            <person name="Miyauchi S."/>
            <person name="Kiss E."/>
            <person name="Kuo A."/>
            <person name="Drula E."/>
            <person name="Kohler A."/>
            <person name="Sanchez-Garcia M."/>
            <person name="Morin E."/>
            <person name="Andreopoulos B."/>
            <person name="Barry K.W."/>
            <person name="Bonito G."/>
            <person name="Buee M."/>
            <person name="Carver A."/>
            <person name="Chen C."/>
            <person name="Cichocki N."/>
            <person name="Clum A."/>
            <person name="Culley D."/>
            <person name="Crous P.W."/>
            <person name="Fauchery L."/>
            <person name="Girlanda M."/>
            <person name="Hayes R.D."/>
            <person name="Keri Z."/>
            <person name="LaButti K."/>
            <person name="Lipzen A."/>
            <person name="Lombard V."/>
            <person name="Magnuson J."/>
            <person name="Maillard F."/>
            <person name="Murat C."/>
            <person name="Nolan M."/>
            <person name="Ohm R.A."/>
            <person name="Pangilinan J."/>
            <person name="Pereira M.F."/>
            <person name="Perotto S."/>
            <person name="Peter M."/>
            <person name="Pfister S."/>
            <person name="Riley R."/>
            <person name="Sitrit Y."/>
            <person name="Stielow J.B."/>
            <person name="Szollosi G."/>
            <person name="Zifcakova L."/>
            <person name="Stursova M."/>
            <person name="Spatafora J.W."/>
            <person name="Tedersoo L."/>
            <person name="Vaario L.M."/>
            <person name="Yamada A."/>
            <person name="Yan M."/>
            <person name="Wang P."/>
            <person name="Xu J."/>
            <person name="Bruns T."/>
            <person name="Baldrian P."/>
            <person name="Vilgalys R."/>
            <person name="Dunand C."/>
            <person name="Henrissat B."/>
            <person name="Grigoriev I.V."/>
            <person name="Hibbett D."/>
            <person name="Nagy L.G."/>
            <person name="Martin F.M."/>
        </authorList>
    </citation>
    <scope>NUCLEOTIDE SEQUENCE</scope>
    <source>
        <strain evidence="1">P2</strain>
    </source>
</reference>
<proteinExistence type="predicted"/>
<dbReference type="EMBL" id="MU118003">
    <property type="protein sequence ID" value="KAF9649069.1"/>
    <property type="molecule type" value="Genomic_DNA"/>
</dbReference>
<evidence type="ECO:0000313" key="1">
    <source>
        <dbReference type="EMBL" id="KAF9649069.1"/>
    </source>
</evidence>
<evidence type="ECO:0000313" key="2">
    <source>
        <dbReference type="Proteomes" id="UP000886501"/>
    </source>
</evidence>
<protein>
    <submittedName>
        <fullName evidence="1">Uncharacterized protein</fullName>
    </submittedName>
</protein>
<keyword evidence="2" id="KW-1185">Reference proteome</keyword>
<sequence length="277" mass="31394">MDSTQGSSPSFNVQNPNSYQHSSTQGSLGAVPSPEHPSTSNASDTTCGYPHFFTTHPIPGMIAELERDGTVVRVYGPPFESIDLNDPQFAPWREDSRVMVPQHPYKCGTAQKNWDRKPPVCFLTRRSPGVRLFDALRENFEEMDDKDHFPFDACCTAITIRVHFRGYTSSTDVEKILKEQGEIDGRATARSMQLSTKDHGRKVPTGQVTKSKLVKEVSKRIWWYISDLEKNGDLFPFDDQVDEQWRLGQGRMKVEHMVITELVHVSSGSWSPIIYVE</sequence>
<name>A0ACB6ZHK9_THEGA</name>
<accession>A0ACB6ZHK9</accession>
<gene>
    <name evidence="1" type="ORF">BDM02DRAFT_3114398</name>
</gene>
<comment type="caution">
    <text evidence="1">The sequence shown here is derived from an EMBL/GenBank/DDBJ whole genome shotgun (WGS) entry which is preliminary data.</text>
</comment>